<dbReference type="Proteomes" id="UP000677054">
    <property type="component" value="Unassembled WGS sequence"/>
</dbReference>
<gene>
    <name evidence="1" type="ORF">DSTB1V02_LOCUS5301</name>
</gene>
<sequence length="801" mass="91967">MRKHGIMLENSWNNDPHSLVMRTFKNIFDLYVSAASYTNLPRNPHELVIQSKEQMSKVRRILTRQEKKFVKSGSEFVCMAGGCGIGKTFVHAMGEKRGDILLINFAGRLLTEEYRSTLKEASVMVLDGVSEEIPEDFEEFCKFLQFRGNGKHILLVEVPITFGFRGRQDEASLSKHWAGIKRLKGDIKSLTIAFRTYHPSYKREIDMQRIQIPDVKTLVLNTSMTVTWHVADLTSALEDYSHRKFFCLEPSIMDTDFGFPKEEFLPTSCLIPSCHSLHDACSSKETCETFRTSFAIVKLLRERSPVEKPLYVVVDSMDRRNRLLGTLHCNYDTGVIFIDDDGTTWEKPSRESDSKVVLVTADQILGYHGDNSIVILDLPDCTWRNYVRMISSSYNNITILMERESFEMGKYSLIIRNPKIIEETGLIGLLEMLQKKTDVMPHVDREGCQRIDLPINFQVKSLPYSKAPPRCTVIFGPASSGKSMMLLESIKLHSRLDPNANRCVLIHLGSILSHKVAQVFLNSHINRCDVVQSTALSPHDILFHNRVKEIMREYPKSSIHVYVDDYSIQAKETAEEIHKWTTALNDFWKKNDRKVTVSIVFQPHSRNGRNIDTAKLKSFFRKELEAIVFTLPISKWIVPCYTSPKLLTHISRNEVNIPSGLEIRGLYSPSYSASIVFGPKPKYIKYRCGNRHFEKICKGQQYCEPSLGVLVCFLSVLRHDVRETLRETLVRVLVSDETLMANLQRWMEIWNPQDSIELRFLHPREFHGCTGDFIITVNVEDAWLMESVSTRTMNLAIIDTL</sequence>
<protein>
    <submittedName>
        <fullName evidence="1">Uncharacterized protein</fullName>
    </submittedName>
</protein>
<dbReference type="AlphaFoldDB" id="A0A7R8X7V3"/>
<name>A0A7R8X7V3_9CRUS</name>
<keyword evidence="2" id="KW-1185">Reference proteome</keyword>
<evidence type="ECO:0000313" key="1">
    <source>
        <dbReference type="EMBL" id="CAD7245428.1"/>
    </source>
</evidence>
<evidence type="ECO:0000313" key="2">
    <source>
        <dbReference type="Proteomes" id="UP000677054"/>
    </source>
</evidence>
<organism evidence="1">
    <name type="scientific">Darwinula stevensoni</name>
    <dbReference type="NCBI Taxonomy" id="69355"/>
    <lineage>
        <taxon>Eukaryota</taxon>
        <taxon>Metazoa</taxon>
        <taxon>Ecdysozoa</taxon>
        <taxon>Arthropoda</taxon>
        <taxon>Crustacea</taxon>
        <taxon>Oligostraca</taxon>
        <taxon>Ostracoda</taxon>
        <taxon>Podocopa</taxon>
        <taxon>Podocopida</taxon>
        <taxon>Darwinulocopina</taxon>
        <taxon>Darwinuloidea</taxon>
        <taxon>Darwinulidae</taxon>
        <taxon>Darwinula</taxon>
    </lineage>
</organism>
<accession>A0A7R8X7V3</accession>
<dbReference type="EMBL" id="LR900369">
    <property type="protein sequence ID" value="CAD7245428.1"/>
    <property type="molecule type" value="Genomic_DNA"/>
</dbReference>
<dbReference type="OrthoDB" id="8177873at2759"/>
<reference evidence="1" key="1">
    <citation type="submission" date="2020-11" db="EMBL/GenBank/DDBJ databases">
        <authorList>
            <person name="Tran Van P."/>
        </authorList>
    </citation>
    <scope>NUCLEOTIDE SEQUENCE</scope>
</reference>
<proteinExistence type="predicted"/>
<dbReference type="EMBL" id="CAJPEV010000852">
    <property type="protein sequence ID" value="CAG0889082.1"/>
    <property type="molecule type" value="Genomic_DNA"/>
</dbReference>